<dbReference type="InParanoid" id="A0A1Y1UPA9"/>
<dbReference type="GO" id="GO:0006890">
    <property type="term" value="P:retrograde vesicle-mediated transport, Golgi to endoplasmic reticulum"/>
    <property type="evidence" value="ECO:0007669"/>
    <property type="project" value="InterPro"/>
</dbReference>
<comment type="caution">
    <text evidence="2">The sequence shown here is derived from an EMBL/GenBank/DDBJ whole genome shotgun (WGS) entry which is preliminary data.</text>
</comment>
<evidence type="ECO:0000256" key="1">
    <source>
        <dbReference type="SAM" id="MobiDB-lite"/>
    </source>
</evidence>
<dbReference type="Proteomes" id="UP000193218">
    <property type="component" value="Unassembled WGS sequence"/>
</dbReference>
<dbReference type="PANTHER" id="PTHR13520:SF0">
    <property type="entry name" value="RAD50-INTERACTING PROTEIN 1"/>
    <property type="match status" value="1"/>
</dbReference>
<keyword evidence="3" id="KW-1185">Reference proteome</keyword>
<gene>
    <name evidence="2" type="ORF">BD324DRAFT_640986</name>
</gene>
<dbReference type="GO" id="GO:0070939">
    <property type="term" value="C:Dsl1/NZR complex"/>
    <property type="evidence" value="ECO:0007669"/>
    <property type="project" value="InterPro"/>
</dbReference>
<dbReference type="OrthoDB" id="407410at2759"/>
<sequence length="874" mass="97901">MESVDRIRRASRTIDLEAIDHNVKKHIDAQFPSLDSLLAQHGQSQAEAGPSQPMKRTDSRRSAKDRHKRGLEDEISYWQAKKRAADAELATTTSTLPDMLHAAQERLQKLLESAQSLSIQRYALADKLGNLIAELQSSAETDGSSREEDNRSGNRKQSVLEQMESMSSELARLEAGLAWATILEQVVVMSEQILSPQTHHPSPLGALPIYQKLDSLVQRMEEILPPDMGLLRIIVQTRDTTWNALKDIMSQDLLKACEALKWPLRVDYASVSPAERRAFERSYQDLLVLQAEGEAMGRLPVLSPHWSSGTGLYPLQAMIQPIALRFKYHFQGSRNTNRVDKPEWAFSNILDQIYEHQSFLEDYLQPLTARAGFPDVDVKSEFTMLLFPILLGMLRSRIPKLLDHPALLAHTIYQTVVFDDSIREGGFDLEAVSLHEKSKTIPSWEGLAGVLLKDEGWFQQWLNGEKKFAESQLKEILASPEAWTITDEVAEEDVEQVEAGMRPTTSARQVKALFEQITDRYAPLPSLDYRLPFLTTIQLPILVSYHSRIAGSLDAFETLSSAFARVVPGALSGNTRAGVHIEPAKLTGGSNGLDRLCKAYVSAAWVLNALRVWADDSFFVEMSGELKDSVHLRWKLHNDQYLPAEFKSSASVSHIGASIFDTVLDKLASTQQRAEDMIVCHVTVEVQNELKEHLKRRWDQTSLTDDPAPDLSLVNALSTYSSHVSAVRVNLSSLVASRIYRRIVGHLSNHISQRAVYSGWSKFSTFGGQDFLHEIQDWVQTSSSAMLGSNQSTEDELLVSSAIEYPWQTLMDAGRLLSLPEDDGKGTATFAQAMAAAWSDGEESRVLFCQRAGTSQMGSQEMQGILRRRVECWR</sequence>
<protein>
    <submittedName>
        <fullName evidence="2">TIP-1 family-domain-containing protein</fullName>
    </submittedName>
</protein>
<feature type="region of interest" description="Disordered" evidence="1">
    <location>
        <begin position="40"/>
        <end position="74"/>
    </location>
</feature>
<dbReference type="InterPro" id="IPR007528">
    <property type="entry name" value="RINT1_Tip20"/>
</dbReference>
<dbReference type="EMBL" id="NBSH01000002">
    <property type="protein sequence ID" value="ORX39873.1"/>
    <property type="molecule type" value="Genomic_DNA"/>
</dbReference>
<name>A0A1Y1UPA9_9TREE</name>
<evidence type="ECO:0000313" key="3">
    <source>
        <dbReference type="Proteomes" id="UP000193218"/>
    </source>
</evidence>
<feature type="region of interest" description="Disordered" evidence="1">
    <location>
        <begin position="137"/>
        <end position="163"/>
    </location>
</feature>
<dbReference type="GO" id="GO:0060628">
    <property type="term" value="P:regulation of ER to Golgi vesicle-mediated transport"/>
    <property type="evidence" value="ECO:0007669"/>
    <property type="project" value="TreeGrafter"/>
</dbReference>
<dbReference type="GeneID" id="33559194"/>
<organism evidence="2 3">
    <name type="scientific">Kockovaella imperatae</name>
    <dbReference type="NCBI Taxonomy" id="4999"/>
    <lineage>
        <taxon>Eukaryota</taxon>
        <taxon>Fungi</taxon>
        <taxon>Dikarya</taxon>
        <taxon>Basidiomycota</taxon>
        <taxon>Agaricomycotina</taxon>
        <taxon>Tremellomycetes</taxon>
        <taxon>Tremellales</taxon>
        <taxon>Cuniculitremaceae</taxon>
        <taxon>Kockovaella</taxon>
    </lineage>
</organism>
<reference evidence="2 3" key="1">
    <citation type="submission" date="2017-03" db="EMBL/GenBank/DDBJ databases">
        <title>Widespread Adenine N6-methylation of Active Genes in Fungi.</title>
        <authorList>
            <consortium name="DOE Joint Genome Institute"/>
            <person name="Mondo S.J."/>
            <person name="Dannebaum R.O."/>
            <person name="Kuo R.C."/>
            <person name="Louie K.B."/>
            <person name="Bewick A.J."/>
            <person name="Labutti K."/>
            <person name="Haridas S."/>
            <person name="Kuo A."/>
            <person name="Salamov A."/>
            <person name="Ahrendt S.R."/>
            <person name="Lau R."/>
            <person name="Bowen B.P."/>
            <person name="Lipzen A."/>
            <person name="Sullivan W."/>
            <person name="Andreopoulos W.B."/>
            <person name="Clum A."/>
            <person name="Lindquist E."/>
            <person name="Daum C."/>
            <person name="Northen T.R."/>
            <person name="Ramamoorthy G."/>
            <person name="Schmitz R.J."/>
            <person name="Gryganskyi A."/>
            <person name="Culley D."/>
            <person name="Magnuson J."/>
            <person name="James T.Y."/>
            <person name="O'Malley M.A."/>
            <person name="Stajich J.E."/>
            <person name="Spatafora J.W."/>
            <person name="Visel A."/>
            <person name="Grigoriev I.V."/>
        </authorList>
    </citation>
    <scope>NUCLEOTIDE SEQUENCE [LARGE SCALE GENOMIC DNA]</scope>
    <source>
        <strain evidence="2 3">NRRL Y-17943</strain>
    </source>
</reference>
<dbReference type="PROSITE" id="PS51386">
    <property type="entry name" value="RINT1_TIP20"/>
    <property type="match status" value="1"/>
</dbReference>
<dbReference type="GO" id="GO:0006888">
    <property type="term" value="P:endoplasmic reticulum to Golgi vesicle-mediated transport"/>
    <property type="evidence" value="ECO:0007669"/>
    <property type="project" value="InterPro"/>
</dbReference>
<proteinExistence type="predicted"/>
<dbReference type="PANTHER" id="PTHR13520">
    <property type="entry name" value="RAD50-INTERACTING PROTEIN 1 RINT-1"/>
    <property type="match status" value="1"/>
</dbReference>
<feature type="compositionally biased region" description="Basic and acidic residues" evidence="1">
    <location>
        <begin position="143"/>
        <end position="152"/>
    </location>
</feature>
<dbReference type="STRING" id="4999.A0A1Y1UPA9"/>
<accession>A0A1Y1UPA9</accession>
<dbReference type="Pfam" id="PF04437">
    <property type="entry name" value="RINT1_TIP1"/>
    <property type="match status" value="1"/>
</dbReference>
<dbReference type="RefSeq" id="XP_021873658.1">
    <property type="nucleotide sequence ID" value="XM_022017385.1"/>
</dbReference>
<evidence type="ECO:0000313" key="2">
    <source>
        <dbReference type="EMBL" id="ORX39873.1"/>
    </source>
</evidence>
<dbReference type="AlphaFoldDB" id="A0A1Y1UPA9"/>